<dbReference type="PANTHER" id="PTHR32116">
    <property type="entry name" value="GALACTURONOSYLTRANSFERASE 4-RELATED"/>
    <property type="match status" value="1"/>
</dbReference>
<dbReference type="AlphaFoldDB" id="A0AAQ3KVY1"/>
<keyword evidence="2" id="KW-1185">Reference proteome</keyword>
<dbReference type="EMBL" id="CP136896">
    <property type="protein sequence ID" value="WOL14078.1"/>
    <property type="molecule type" value="Genomic_DNA"/>
</dbReference>
<reference evidence="1 2" key="1">
    <citation type="submission" date="2023-10" db="EMBL/GenBank/DDBJ databases">
        <title>Chromosome-scale genome assembly provides insights into flower coloration mechanisms of Canna indica.</title>
        <authorList>
            <person name="Li C."/>
        </authorList>
    </citation>
    <scope>NUCLEOTIDE SEQUENCE [LARGE SCALE GENOMIC DNA]</scope>
    <source>
        <tissue evidence="1">Flower</tissue>
    </source>
</reference>
<dbReference type="PANTHER" id="PTHR32116:SF31">
    <property type="entry name" value="GALACTURONOSYLTRANSFERASE 8"/>
    <property type="match status" value="1"/>
</dbReference>
<name>A0AAQ3KVY1_9LILI</name>
<organism evidence="1 2">
    <name type="scientific">Canna indica</name>
    <name type="common">Indian-shot</name>
    <dbReference type="NCBI Taxonomy" id="4628"/>
    <lineage>
        <taxon>Eukaryota</taxon>
        <taxon>Viridiplantae</taxon>
        <taxon>Streptophyta</taxon>
        <taxon>Embryophyta</taxon>
        <taxon>Tracheophyta</taxon>
        <taxon>Spermatophyta</taxon>
        <taxon>Magnoliopsida</taxon>
        <taxon>Liliopsida</taxon>
        <taxon>Zingiberales</taxon>
        <taxon>Cannaceae</taxon>
        <taxon>Canna</taxon>
    </lineage>
</organism>
<gene>
    <name evidence="1" type="ORF">Cni_G22858</name>
</gene>
<evidence type="ECO:0000313" key="1">
    <source>
        <dbReference type="EMBL" id="WOL14078.1"/>
    </source>
</evidence>
<evidence type="ECO:0000313" key="2">
    <source>
        <dbReference type="Proteomes" id="UP001327560"/>
    </source>
</evidence>
<sequence length="73" mass="8558">MSVVVNFVVRNSREPWKHIFHLVTDQMNLGAMRVMFRTKDYSGAHIEVKDVEDYKFLNSSYVPVLRQLESANL</sequence>
<accession>A0AAQ3KVY1</accession>
<dbReference type="InterPro" id="IPR029993">
    <property type="entry name" value="GAUT"/>
</dbReference>
<protein>
    <submittedName>
        <fullName evidence="1">Galacturonosyltransferase 8-like</fullName>
    </submittedName>
</protein>
<dbReference type="GO" id="GO:0047262">
    <property type="term" value="F:polygalacturonate 4-alpha-galacturonosyltransferase activity"/>
    <property type="evidence" value="ECO:0007669"/>
    <property type="project" value="InterPro"/>
</dbReference>
<dbReference type="Proteomes" id="UP001327560">
    <property type="component" value="Chromosome 7"/>
</dbReference>
<proteinExistence type="predicted"/>